<comment type="similarity">
    <text evidence="1">Belongs to the N(4)/N(6)-methyltransferase family.</text>
</comment>
<dbReference type="PANTHER" id="PTHR42933:SF3">
    <property type="entry name" value="TYPE I RESTRICTION ENZYME MJAVIII METHYLASE SUBUNIT"/>
    <property type="match status" value="1"/>
</dbReference>
<feature type="region of interest" description="Disordered" evidence="8">
    <location>
        <begin position="530"/>
        <end position="559"/>
    </location>
</feature>
<feature type="domain" description="DNA methylase adenine-specific" evidence="9">
    <location>
        <begin position="192"/>
        <end position="498"/>
    </location>
</feature>
<dbReference type="PROSITE" id="PS00092">
    <property type="entry name" value="N6_MTASE"/>
    <property type="match status" value="1"/>
</dbReference>
<protein>
    <recommendedName>
        <fullName evidence="2">site-specific DNA-methyltransferase (adenine-specific)</fullName>
        <ecNumber evidence="2">2.1.1.72</ecNumber>
    </recommendedName>
</protein>
<reference evidence="11" key="1">
    <citation type="submission" date="2019-02" db="EMBL/GenBank/DDBJ databases">
        <title>Complete genome sequence of Rhodoferax sp. Gr-4.</title>
        <authorList>
            <person name="Jin L."/>
        </authorList>
    </citation>
    <scope>NUCLEOTIDE SEQUENCE [LARGE SCALE GENOMIC DNA]</scope>
    <source>
        <strain evidence="11">Gr-4</strain>
    </source>
</reference>
<evidence type="ECO:0000259" key="9">
    <source>
        <dbReference type="Pfam" id="PF02384"/>
    </source>
</evidence>
<dbReference type="EC" id="2.1.1.72" evidence="2"/>
<evidence type="ECO:0000313" key="11">
    <source>
        <dbReference type="Proteomes" id="UP000317365"/>
    </source>
</evidence>
<dbReference type="GO" id="GO:0009307">
    <property type="term" value="P:DNA restriction-modification system"/>
    <property type="evidence" value="ECO:0007669"/>
    <property type="project" value="UniProtKB-KW"/>
</dbReference>
<dbReference type="PANTHER" id="PTHR42933">
    <property type="entry name" value="SLR6095 PROTEIN"/>
    <property type="match status" value="1"/>
</dbReference>
<dbReference type="GO" id="GO:0003677">
    <property type="term" value="F:DNA binding"/>
    <property type="evidence" value="ECO:0007669"/>
    <property type="project" value="InterPro"/>
</dbReference>
<dbReference type="Gene3D" id="3.40.50.150">
    <property type="entry name" value="Vaccinia Virus protein VP39"/>
    <property type="match status" value="1"/>
</dbReference>
<evidence type="ECO:0000256" key="2">
    <source>
        <dbReference type="ARBA" id="ARBA00011900"/>
    </source>
</evidence>
<sequence>MGQAIGAGVLKYKSLIWRTADTLRGTGVKESDYPSYMAPFFALALVESRIKRLRTEKMAEFESETGTPFNQADANHIQWLQINIQNEGYGYHPDIAQLGVGLAELVKVKTGNFYVQVESFLKQFDPETKRLLGVDYAPGQPKFLDIKGIALDLSSRPNDPLFTFCAGAGDTPGWAHVDLVEFDNSEVTTLEEHIKRMWADISAETAGEQYTPKDLIALACALGIEARRPNTNSSQICDVYDMACGGGNFLFAAEEALRKEFPGLSVRVRGQELNDALYALAALEARFRPDAQIAWGNTLTHDHYLAYKSGFIVANPPYGVDWKAFAATIKTSNCGRFDASRMPPTSDGQLLFLQHAVFHLEENGVGAIVHSGSTLFSGDAGGGESETRRWLFQEQDVVEAIVQLPKNEFFNTGIATYLWILNRNKPESRKGKVLLINAETCFKKLKKNLNMKNCEIDPANRTRILDCFKSFTDSDISRVMDVDDLLYNKVSLELHRHDEEGRAIQKSTAIDAAKVKSIVVDGMHYSTATGGVQQSASSNVGPSGSTGSSSGPLTAPVDSTDGSAKVFVDDFNGKVRSSEALSIELLDGSVWTMNREEHRIQEAKAGGVVNEHGLGVLSVKAKVAKSKAGENIRWDISVDPFMESDTETIPYSSRKDEHGNSLNDKLIADFIAKWVRDPSTIKAKSVGSEINFNRVFPKLAQIRASKDLLLEIALVDESLRAIEEEMSKFLTKSK</sequence>
<evidence type="ECO:0000256" key="8">
    <source>
        <dbReference type="SAM" id="MobiDB-lite"/>
    </source>
</evidence>
<keyword evidence="6" id="KW-0680">Restriction system</keyword>
<evidence type="ECO:0000256" key="1">
    <source>
        <dbReference type="ARBA" id="ARBA00006594"/>
    </source>
</evidence>
<dbReference type="GO" id="GO:0032259">
    <property type="term" value="P:methylation"/>
    <property type="evidence" value="ECO:0007669"/>
    <property type="project" value="UniProtKB-KW"/>
</dbReference>
<evidence type="ECO:0000256" key="6">
    <source>
        <dbReference type="ARBA" id="ARBA00022747"/>
    </source>
</evidence>
<dbReference type="GO" id="GO:0009007">
    <property type="term" value="F:site-specific DNA-methyltransferase (adenine-specific) activity"/>
    <property type="evidence" value="ECO:0007669"/>
    <property type="project" value="UniProtKB-EC"/>
</dbReference>
<evidence type="ECO:0000256" key="5">
    <source>
        <dbReference type="ARBA" id="ARBA00022691"/>
    </source>
</evidence>
<accession>A0A515EVU9</accession>
<name>A0A515EVU9_9BURK</name>
<dbReference type="InterPro" id="IPR051537">
    <property type="entry name" value="DNA_Adenine_Mtase"/>
</dbReference>
<dbReference type="AlphaFoldDB" id="A0A515EVU9"/>
<dbReference type="InterPro" id="IPR029063">
    <property type="entry name" value="SAM-dependent_MTases_sf"/>
</dbReference>
<dbReference type="InterPro" id="IPR002052">
    <property type="entry name" value="DNA_methylase_N6_adenine_CS"/>
</dbReference>
<evidence type="ECO:0000256" key="3">
    <source>
        <dbReference type="ARBA" id="ARBA00022603"/>
    </source>
</evidence>
<dbReference type="SUPFAM" id="SSF53335">
    <property type="entry name" value="S-adenosyl-L-methionine-dependent methyltransferases"/>
    <property type="match status" value="1"/>
</dbReference>
<dbReference type="EMBL" id="CP036282">
    <property type="protein sequence ID" value="QDL56801.1"/>
    <property type="molecule type" value="Genomic_DNA"/>
</dbReference>
<gene>
    <name evidence="10" type="ORF">EXZ61_12940</name>
</gene>
<comment type="catalytic activity">
    <reaction evidence="7">
        <text>a 2'-deoxyadenosine in DNA + S-adenosyl-L-methionine = an N(6)-methyl-2'-deoxyadenosine in DNA + S-adenosyl-L-homocysteine + H(+)</text>
        <dbReference type="Rhea" id="RHEA:15197"/>
        <dbReference type="Rhea" id="RHEA-COMP:12418"/>
        <dbReference type="Rhea" id="RHEA-COMP:12419"/>
        <dbReference type="ChEBI" id="CHEBI:15378"/>
        <dbReference type="ChEBI" id="CHEBI:57856"/>
        <dbReference type="ChEBI" id="CHEBI:59789"/>
        <dbReference type="ChEBI" id="CHEBI:90615"/>
        <dbReference type="ChEBI" id="CHEBI:90616"/>
        <dbReference type="EC" id="2.1.1.72"/>
    </reaction>
</comment>
<organism evidence="10 11">
    <name type="scientific">Rhodoferax aquaticus</name>
    <dbReference type="NCBI Taxonomy" id="2527691"/>
    <lineage>
        <taxon>Bacteria</taxon>
        <taxon>Pseudomonadati</taxon>
        <taxon>Pseudomonadota</taxon>
        <taxon>Betaproteobacteria</taxon>
        <taxon>Burkholderiales</taxon>
        <taxon>Comamonadaceae</taxon>
        <taxon>Rhodoferax</taxon>
    </lineage>
</organism>
<evidence type="ECO:0000256" key="4">
    <source>
        <dbReference type="ARBA" id="ARBA00022679"/>
    </source>
</evidence>
<dbReference type="REBASE" id="351040">
    <property type="entry name" value="M.RspGr4ORF12940P"/>
</dbReference>
<feature type="compositionally biased region" description="Low complexity" evidence="8">
    <location>
        <begin position="537"/>
        <end position="551"/>
    </location>
</feature>
<dbReference type="Pfam" id="PF02384">
    <property type="entry name" value="N6_Mtase"/>
    <property type="match status" value="1"/>
</dbReference>
<keyword evidence="4" id="KW-0808">Transferase</keyword>
<proteinExistence type="inferred from homology"/>
<keyword evidence="11" id="KW-1185">Reference proteome</keyword>
<keyword evidence="3 10" id="KW-0489">Methyltransferase</keyword>
<dbReference type="InterPro" id="IPR003356">
    <property type="entry name" value="DNA_methylase_A-5"/>
</dbReference>
<evidence type="ECO:0000313" key="10">
    <source>
        <dbReference type="EMBL" id="QDL56801.1"/>
    </source>
</evidence>
<keyword evidence="5" id="KW-0949">S-adenosyl-L-methionine</keyword>
<evidence type="ECO:0000256" key="7">
    <source>
        <dbReference type="ARBA" id="ARBA00047942"/>
    </source>
</evidence>
<dbReference type="GO" id="GO:0008170">
    <property type="term" value="F:N-methyltransferase activity"/>
    <property type="evidence" value="ECO:0007669"/>
    <property type="project" value="InterPro"/>
</dbReference>
<dbReference type="PRINTS" id="PR00507">
    <property type="entry name" value="N12N6MTFRASE"/>
</dbReference>
<dbReference type="Proteomes" id="UP000317365">
    <property type="component" value="Chromosome"/>
</dbReference>
<reference evidence="11" key="2">
    <citation type="journal article" date="2020" name="Int. J. Syst. Evol. Microbiol.">
        <title>Genomic insights into a novel species Rhodoferax aquaticus sp. nov., isolated from freshwater.</title>
        <authorList>
            <person name="Li T."/>
            <person name="Zhuo Y."/>
            <person name="Jin C.Z."/>
            <person name="Wu X."/>
            <person name="Ko S.R."/>
            <person name="Jin F.J."/>
            <person name="Ahn C.Y."/>
            <person name="Oh H.M."/>
            <person name="Lee H.G."/>
            <person name="Jin L."/>
        </authorList>
    </citation>
    <scope>NUCLEOTIDE SEQUENCE [LARGE SCALE GENOMIC DNA]</scope>
    <source>
        <strain evidence="11">Gr-4</strain>
    </source>
</reference>
<dbReference type="KEGG" id="rhg:EXZ61_12940"/>